<sequence length="146" mass="16239">MFEALIEQGKIREFALATKSFHPDFSGGQAVSPPTFLNAVSRIWADVPLDVAEQLGFDVSRTLHGEEEFIFHTTLPHAGDRLSVDVRITGRAEKVRRNGGRMRLAVVVREFRDADGRLVAEQRSTLVETEPPAPADEPTEEEVART</sequence>
<name>A0ABP9HUS2_9ACTN</name>
<feature type="compositionally biased region" description="Acidic residues" evidence="1">
    <location>
        <begin position="137"/>
        <end position="146"/>
    </location>
</feature>
<dbReference type="Pfam" id="PF13452">
    <property type="entry name" value="FAS1_DH_region"/>
    <property type="match status" value="1"/>
</dbReference>
<dbReference type="RefSeq" id="WP_345678240.1">
    <property type="nucleotide sequence ID" value="NZ_BAABHS010000020.1"/>
</dbReference>
<accession>A0ABP9HUS2</accession>
<protein>
    <recommendedName>
        <fullName evidence="2">FAS1-like dehydratase domain-containing protein</fullName>
    </recommendedName>
</protein>
<organism evidence="3 4">
    <name type="scientific">Yinghuangia aomiensis</name>
    <dbReference type="NCBI Taxonomy" id="676205"/>
    <lineage>
        <taxon>Bacteria</taxon>
        <taxon>Bacillati</taxon>
        <taxon>Actinomycetota</taxon>
        <taxon>Actinomycetes</taxon>
        <taxon>Kitasatosporales</taxon>
        <taxon>Streptomycetaceae</taxon>
        <taxon>Yinghuangia</taxon>
    </lineage>
</organism>
<evidence type="ECO:0000259" key="2">
    <source>
        <dbReference type="Pfam" id="PF13452"/>
    </source>
</evidence>
<proteinExistence type="predicted"/>
<keyword evidence="4" id="KW-1185">Reference proteome</keyword>
<dbReference type="InterPro" id="IPR039569">
    <property type="entry name" value="FAS1-like_DH_region"/>
</dbReference>
<evidence type="ECO:0000313" key="3">
    <source>
        <dbReference type="EMBL" id="GAA4978676.1"/>
    </source>
</evidence>
<evidence type="ECO:0000313" key="4">
    <source>
        <dbReference type="Proteomes" id="UP001500466"/>
    </source>
</evidence>
<feature type="domain" description="FAS1-like dehydratase" evidence="2">
    <location>
        <begin position="4"/>
        <end position="122"/>
    </location>
</feature>
<dbReference type="SUPFAM" id="SSF54637">
    <property type="entry name" value="Thioesterase/thiol ester dehydrase-isomerase"/>
    <property type="match status" value="1"/>
</dbReference>
<dbReference type="Gene3D" id="3.10.129.10">
    <property type="entry name" value="Hotdog Thioesterase"/>
    <property type="match status" value="1"/>
</dbReference>
<comment type="caution">
    <text evidence="3">The sequence shown here is derived from an EMBL/GenBank/DDBJ whole genome shotgun (WGS) entry which is preliminary data.</text>
</comment>
<dbReference type="Proteomes" id="UP001500466">
    <property type="component" value="Unassembled WGS sequence"/>
</dbReference>
<feature type="region of interest" description="Disordered" evidence="1">
    <location>
        <begin position="122"/>
        <end position="146"/>
    </location>
</feature>
<dbReference type="EMBL" id="BAABHS010000020">
    <property type="protein sequence ID" value="GAA4978676.1"/>
    <property type="molecule type" value="Genomic_DNA"/>
</dbReference>
<evidence type="ECO:0000256" key="1">
    <source>
        <dbReference type="SAM" id="MobiDB-lite"/>
    </source>
</evidence>
<reference evidence="4" key="1">
    <citation type="journal article" date="2019" name="Int. J. Syst. Evol. Microbiol.">
        <title>The Global Catalogue of Microorganisms (GCM) 10K type strain sequencing project: providing services to taxonomists for standard genome sequencing and annotation.</title>
        <authorList>
            <consortium name="The Broad Institute Genomics Platform"/>
            <consortium name="The Broad Institute Genome Sequencing Center for Infectious Disease"/>
            <person name="Wu L."/>
            <person name="Ma J."/>
        </authorList>
    </citation>
    <scope>NUCLEOTIDE SEQUENCE [LARGE SCALE GENOMIC DNA]</scope>
    <source>
        <strain evidence="4">JCM 17986</strain>
    </source>
</reference>
<gene>
    <name evidence="3" type="ORF">GCM10023205_53500</name>
</gene>
<dbReference type="InterPro" id="IPR029069">
    <property type="entry name" value="HotDog_dom_sf"/>
</dbReference>